<organism evidence="2 3">
    <name type="scientific">Ruminococcus bicirculans</name>
    <name type="common">ex Wegman et al. 2014</name>
    <dbReference type="NCBI Taxonomy" id="1160721"/>
    <lineage>
        <taxon>Bacteria</taxon>
        <taxon>Bacillati</taxon>
        <taxon>Bacillota</taxon>
        <taxon>Clostridia</taxon>
        <taxon>Eubacteriales</taxon>
        <taxon>Oscillospiraceae</taxon>
        <taxon>Ruminococcus</taxon>
    </lineage>
</organism>
<dbReference type="InterPro" id="IPR028098">
    <property type="entry name" value="Glyco_trans_4-like_N"/>
</dbReference>
<accession>A0AAW6E1R7</accession>
<dbReference type="AlphaFoldDB" id="A0AAW6E1R7"/>
<sequence length="426" mass="49153">MNILIFDEASWDDRNSFGNTVSNFFCGKAWNDDNFCNFYARKKKPDNKANVSYYNLSATDIVKVFLKFKIKGTFFTSNDLKYSKSQVDFSSSNEQKRIDKLHANKNEFIYWGHEQIWRSRLWLNKYFKKFIKDNNPDILFAFATSPYILWPIIKYLKKNTECKVVLLIADEVYGSYKNYAFYRRGYLKRELKKCIMAADKLYGISDEMSELYSNRFNKAVSTLYKGCDLSLPPKGYLNPVLRFVYAGNLFWGRDDTLSKVADAIEKINKNGLKATLEIYTGASITEQLKNKLNRGESSKIMGPRSYDEIKHIMHEADVVLHVESFDEKSIETVKYSFSTKIIDCLQSGSQILGVGPSGIASIEYLKKVDGAMVITTGDEIEEKIMQIVSSPEKMLKNIEQTYKYALERHDIVNVQSNLKSEFENIG</sequence>
<evidence type="ECO:0000313" key="2">
    <source>
        <dbReference type="EMBL" id="MDB8741659.1"/>
    </source>
</evidence>
<dbReference type="SUPFAM" id="SSF53756">
    <property type="entry name" value="UDP-Glycosyltransferase/glycogen phosphorylase"/>
    <property type="match status" value="1"/>
</dbReference>
<gene>
    <name evidence="2" type="ORF">PNV70_06215</name>
</gene>
<evidence type="ECO:0000259" key="1">
    <source>
        <dbReference type="Pfam" id="PF13477"/>
    </source>
</evidence>
<proteinExistence type="predicted"/>
<protein>
    <recommendedName>
        <fullName evidence="1">Glycosyltransferase subfamily 4-like N-terminal domain-containing protein</fullName>
    </recommendedName>
</protein>
<dbReference type="RefSeq" id="WP_138339250.1">
    <property type="nucleotide sequence ID" value="NZ_JADMNX010000003.1"/>
</dbReference>
<feature type="domain" description="Glycosyltransferase subfamily 4-like N-terminal" evidence="1">
    <location>
        <begin position="78"/>
        <end position="153"/>
    </location>
</feature>
<dbReference type="Proteomes" id="UP001211421">
    <property type="component" value="Unassembled WGS sequence"/>
</dbReference>
<name>A0AAW6E1R7_9FIRM</name>
<comment type="caution">
    <text evidence="2">The sequence shown here is derived from an EMBL/GenBank/DDBJ whole genome shotgun (WGS) entry which is preliminary data.</text>
</comment>
<dbReference type="Gene3D" id="3.40.50.2000">
    <property type="entry name" value="Glycogen Phosphorylase B"/>
    <property type="match status" value="2"/>
</dbReference>
<reference evidence="2" key="1">
    <citation type="submission" date="2023-01" db="EMBL/GenBank/DDBJ databases">
        <title>Human gut microbiome strain richness.</title>
        <authorList>
            <person name="Chen-Liaw A."/>
        </authorList>
    </citation>
    <scope>NUCLEOTIDE SEQUENCE</scope>
    <source>
        <strain evidence="2">D59st1_B8_D59t2_181005</strain>
    </source>
</reference>
<dbReference type="Pfam" id="PF13477">
    <property type="entry name" value="Glyco_trans_4_2"/>
    <property type="match status" value="1"/>
</dbReference>
<dbReference type="EMBL" id="JAQMLS010000003">
    <property type="protein sequence ID" value="MDB8741659.1"/>
    <property type="molecule type" value="Genomic_DNA"/>
</dbReference>
<evidence type="ECO:0000313" key="3">
    <source>
        <dbReference type="Proteomes" id="UP001211421"/>
    </source>
</evidence>